<dbReference type="Gene3D" id="2.50.20.10">
    <property type="entry name" value="Lipoprotein localisation LolA/LolB/LppX"/>
    <property type="match status" value="1"/>
</dbReference>
<evidence type="ECO:0000256" key="2">
    <source>
        <dbReference type="ARBA" id="ARBA00007615"/>
    </source>
</evidence>
<dbReference type="GO" id="GO:0042953">
    <property type="term" value="P:lipoprotein transport"/>
    <property type="evidence" value="ECO:0007669"/>
    <property type="project" value="InterPro"/>
</dbReference>
<dbReference type="PANTHER" id="PTHR35869:SF1">
    <property type="entry name" value="OUTER-MEMBRANE LIPOPROTEIN CARRIER PROTEIN"/>
    <property type="match status" value="1"/>
</dbReference>
<dbReference type="InterPro" id="IPR018323">
    <property type="entry name" value="OM_lipoprot_carrier_LolA_Pbac"/>
</dbReference>
<dbReference type="Proteomes" id="UP000593892">
    <property type="component" value="Chromosome"/>
</dbReference>
<dbReference type="RefSeq" id="WP_194448157.1">
    <property type="nucleotide sequence ID" value="NZ_CP063849.1"/>
</dbReference>
<evidence type="ECO:0000256" key="3">
    <source>
        <dbReference type="ARBA" id="ARBA00011245"/>
    </source>
</evidence>
<evidence type="ECO:0000256" key="9">
    <source>
        <dbReference type="ARBA" id="ARBA00023186"/>
    </source>
</evidence>
<gene>
    <name evidence="10" type="primary">lolA</name>
    <name evidence="10" type="ORF">IRI77_27345</name>
</gene>
<dbReference type="InterPro" id="IPR004564">
    <property type="entry name" value="OM_lipoprot_carrier_LolA-like"/>
</dbReference>
<comment type="subcellular location">
    <subcellularLocation>
        <location evidence="1">Periplasm</location>
    </subcellularLocation>
</comment>
<evidence type="ECO:0000256" key="5">
    <source>
        <dbReference type="ARBA" id="ARBA00022448"/>
    </source>
</evidence>
<dbReference type="AlphaFoldDB" id="A0A7S7NMS2"/>
<dbReference type="NCBIfam" id="TIGR00547">
    <property type="entry name" value="lolA"/>
    <property type="match status" value="1"/>
</dbReference>
<evidence type="ECO:0000256" key="6">
    <source>
        <dbReference type="ARBA" id="ARBA00022729"/>
    </source>
</evidence>
<evidence type="ECO:0000256" key="8">
    <source>
        <dbReference type="ARBA" id="ARBA00022927"/>
    </source>
</evidence>
<keyword evidence="11" id="KW-1185">Reference proteome</keyword>
<comment type="subunit">
    <text evidence="3">Monomer.</text>
</comment>
<proteinExistence type="inferred from homology"/>
<evidence type="ECO:0000313" key="11">
    <source>
        <dbReference type="Proteomes" id="UP000593892"/>
    </source>
</evidence>
<evidence type="ECO:0000256" key="1">
    <source>
        <dbReference type="ARBA" id="ARBA00004418"/>
    </source>
</evidence>
<evidence type="ECO:0000256" key="7">
    <source>
        <dbReference type="ARBA" id="ARBA00022764"/>
    </source>
</evidence>
<evidence type="ECO:0000313" key="10">
    <source>
        <dbReference type="EMBL" id="QOY86488.1"/>
    </source>
</evidence>
<keyword evidence="9" id="KW-0143">Chaperone</keyword>
<dbReference type="CDD" id="cd16325">
    <property type="entry name" value="LolA"/>
    <property type="match status" value="1"/>
</dbReference>
<keyword evidence="6" id="KW-0732">Signal</keyword>
<organism evidence="10 11">
    <name type="scientific">Paludibaculum fermentans</name>
    <dbReference type="NCBI Taxonomy" id="1473598"/>
    <lineage>
        <taxon>Bacteria</taxon>
        <taxon>Pseudomonadati</taxon>
        <taxon>Acidobacteriota</taxon>
        <taxon>Terriglobia</taxon>
        <taxon>Bryobacterales</taxon>
        <taxon>Bryobacteraceae</taxon>
        <taxon>Paludibaculum</taxon>
    </lineage>
</organism>
<dbReference type="EMBL" id="CP063849">
    <property type="protein sequence ID" value="QOY86488.1"/>
    <property type="molecule type" value="Genomic_DNA"/>
</dbReference>
<keyword evidence="10" id="KW-0449">Lipoprotein</keyword>
<dbReference type="PANTHER" id="PTHR35869">
    <property type="entry name" value="OUTER-MEMBRANE LIPOPROTEIN CARRIER PROTEIN"/>
    <property type="match status" value="1"/>
</dbReference>
<dbReference type="Pfam" id="PF03548">
    <property type="entry name" value="LolA"/>
    <property type="match status" value="1"/>
</dbReference>
<dbReference type="InterPro" id="IPR029046">
    <property type="entry name" value="LolA/LolB/LppX"/>
</dbReference>
<keyword evidence="8" id="KW-0653">Protein transport</keyword>
<name>A0A7S7NMS2_PALFE</name>
<dbReference type="GO" id="GO:0042597">
    <property type="term" value="C:periplasmic space"/>
    <property type="evidence" value="ECO:0007669"/>
    <property type="project" value="UniProtKB-SubCell"/>
</dbReference>
<reference evidence="10 11" key="1">
    <citation type="submission" date="2020-10" db="EMBL/GenBank/DDBJ databases">
        <title>Complete genome sequence of Paludibaculum fermentans P105T, a facultatively anaerobic acidobacterium capable of dissimilatory Fe(III) reduction.</title>
        <authorList>
            <person name="Dedysh S.N."/>
            <person name="Beletsky A.V."/>
            <person name="Kulichevskaya I.S."/>
            <person name="Mardanov A.V."/>
            <person name="Ravin N.V."/>
        </authorList>
    </citation>
    <scope>NUCLEOTIDE SEQUENCE [LARGE SCALE GENOMIC DNA]</scope>
    <source>
        <strain evidence="10 11">P105</strain>
    </source>
</reference>
<keyword evidence="7" id="KW-0574">Periplasm</keyword>
<protein>
    <recommendedName>
        <fullName evidence="4">Outer-membrane lipoprotein carrier protein</fullName>
    </recommendedName>
</protein>
<evidence type="ECO:0000256" key="4">
    <source>
        <dbReference type="ARBA" id="ARBA00014035"/>
    </source>
</evidence>
<accession>A0A7S7NMS2</accession>
<dbReference type="SUPFAM" id="SSF89392">
    <property type="entry name" value="Prokaryotic lipoproteins and lipoprotein localization factors"/>
    <property type="match status" value="1"/>
</dbReference>
<keyword evidence="5" id="KW-0813">Transport</keyword>
<sequence>MLSCVLASGRDLQEVLKSVEQRYNRAATLEVRFEQRYLTQGRATRVETGDLSLRKPGRMRWQYANPAGKLFISDGKWLWFYSPVENRAERSQLKNADDFRAPLAFLLGKLDFRRDFGQFEFKEAAGDTNIVAHAKTDRLPYTQVEFTVTPQNVIRRLVVTGVDSSVMEFQFTAERLNPALSDTLFRYTPPKGVEIVEANQ</sequence>
<dbReference type="KEGG" id="pfer:IRI77_27345"/>
<comment type="similarity">
    <text evidence="2">Belongs to the LolA family.</text>
</comment>